<dbReference type="InterPro" id="IPR036217">
    <property type="entry name" value="MethylDNA_cys_MeTrfase_DNAb"/>
</dbReference>
<gene>
    <name evidence="3" type="ORF">MST27_12935</name>
</gene>
<evidence type="ECO:0000313" key="4">
    <source>
        <dbReference type="Proteomes" id="UP001139682"/>
    </source>
</evidence>
<dbReference type="CDD" id="cd06445">
    <property type="entry name" value="ATase"/>
    <property type="match status" value="1"/>
</dbReference>
<protein>
    <submittedName>
        <fullName evidence="3">MGMT family protein</fullName>
    </submittedName>
</protein>
<dbReference type="EMBL" id="JALGRD010000006">
    <property type="protein sequence ID" value="MCJ0974277.1"/>
    <property type="molecule type" value="Genomic_DNA"/>
</dbReference>
<reference evidence="3" key="1">
    <citation type="submission" date="2022-03" db="EMBL/GenBank/DDBJ databases">
        <title>Pseudomonas marianensis sp. nov., a marine bacterium isolated from deep-sea sediments of the Mariana Trench.</title>
        <authorList>
            <person name="Wei Y."/>
        </authorList>
    </citation>
    <scope>NUCLEOTIDE SEQUENCE</scope>
    <source>
        <strain evidence="3">PS1</strain>
    </source>
</reference>
<organism evidence="3 4">
    <name type="scientific">Stutzerimonas marianensis</name>
    <dbReference type="NCBI Taxonomy" id="2929513"/>
    <lineage>
        <taxon>Bacteria</taxon>
        <taxon>Pseudomonadati</taxon>
        <taxon>Pseudomonadota</taxon>
        <taxon>Gammaproteobacteria</taxon>
        <taxon>Pseudomonadales</taxon>
        <taxon>Pseudomonadaceae</taxon>
        <taxon>Stutzerimonas</taxon>
    </lineage>
</organism>
<dbReference type="Pfam" id="PF01035">
    <property type="entry name" value="DNA_binding_1"/>
    <property type="match status" value="1"/>
</dbReference>
<dbReference type="GO" id="GO:0006281">
    <property type="term" value="P:DNA repair"/>
    <property type="evidence" value="ECO:0007669"/>
    <property type="project" value="InterPro"/>
</dbReference>
<dbReference type="Proteomes" id="UP001139682">
    <property type="component" value="Unassembled WGS sequence"/>
</dbReference>
<dbReference type="InterPro" id="IPR052520">
    <property type="entry name" value="ATL_DNA_repair"/>
</dbReference>
<feature type="domain" description="Methylated-DNA-[protein]-cysteine S-methyltransferase DNA binding" evidence="2">
    <location>
        <begin position="22"/>
        <end position="100"/>
    </location>
</feature>
<dbReference type="InterPro" id="IPR014048">
    <property type="entry name" value="MethylDNA_cys_MeTrfase_DNA-bd"/>
</dbReference>
<evidence type="ECO:0000313" key="3">
    <source>
        <dbReference type="EMBL" id="MCJ0974277.1"/>
    </source>
</evidence>
<dbReference type="Gene3D" id="1.10.10.10">
    <property type="entry name" value="Winged helix-like DNA-binding domain superfamily/Winged helix DNA-binding domain"/>
    <property type="match status" value="1"/>
</dbReference>
<dbReference type="RefSeq" id="WP_243606350.1">
    <property type="nucleotide sequence ID" value="NZ_JALGRD010000006.1"/>
</dbReference>
<evidence type="ECO:0000256" key="1">
    <source>
        <dbReference type="ARBA" id="ARBA00022763"/>
    </source>
</evidence>
<proteinExistence type="predicted"/>
<accession>A0A9X1W3X6</accession>
<evidence type="ECO:0000259" key="2">
    <source>
        <dbReference type="Pfam" id="PF01035"/>
    </source>
</evidence>
<comment type="caution">
    <text evidence="3">The sequence shown here is derived from an EMBL/GenBank/DDBJ whole genome shotgun (WGS) entry which is preliminary data.</text>
</comment>
<keyword evidence="1" id="KW-0227">DNA damage</keyword>
<dbReference type="InterPro" id="IPR036388">
    <property type="entry name" value="WH-like_DNA-bd_sf"/>
</dbReference>
<keyword evidence="4" id="KW-1185">Reference proteome</keyword>
<dbReference type="AlphaFoldDB" id="A0A9X1W3X6"/>
<dbReference type="PANTHER" id="PTHR42942:SF1">
    <property type="entry name" value="ALKYLTRANSFERASE-LIKE PROTEIN 1"/>
    <property type="match status" value="1"/>
</dbReference>
<dbReference type="SUPFAM" id="SSF46767">
    <property type="entry name" value="Methylated DNA-protein cysteine methyltransferase, C-terminal domain"/>
    <property type="match status" value="1"/>
</dbReference>
<dbReference type="GO" id="GO:0003824">
    <property type="term" value="F:catalytic activity"/>
    <property type="evidence" value="ECO:0007669"/>
    <property type="project" value="InterPro"/>
</dbReference>
<dbReference type="PANTHER" id="PTHR42942">
    <property type="entry name" value="6-O-METHYLGUANINE DNA METHYLTRANSFERASE"/>
    <property type="match status" value="1"/>
</dbReference>
<sequence length="121" mass="13427">MNVDEFHRNALHNGDPEARRAALYLTLAQIPEGRVTTYGELAAMAGLGRAARWVGRMLSQLPDDTRLPWHRVMGVGGRLSLPAGSRAGDEQRARLRAEGVMVVNDRVDIRRHGWHSPEHSG</sequence>
<name>A0A9X1W3X6_9GAMM</name>